<feature type="region of interest" description="Disordered" evidence="3">
    <location>
        <begin position="169"/>
        <end position="195"/>
    </location>
</feature>
<dbReference type="Proteomes" id="UP000494106">
    <property type="component" value="Unassembled WGS sequence"/>
</dbReference>
<dbReference type="AlphaFoldDB" id="A0A8S1B5M3"/>
<dbReference type="GO" id="GO:0070530">
    <property type="term" value="F:K63-linked polyubiquitin modification-dependent protein binding"/>
    <property type="evidence" value="ECO:0007669"/>
    <property type="project" value="TreeGrafter"/>
</dbReference>
<evidence type="ECO:0000256" key="3">
    <source>
        <dbReference type="SAM" id="MobiDB-lite"/>
    </source>
</evidence>
<dbReference type="GO" id="GO:0005737">
    <property type="term" value="C:cytoplasm"/>
    <property type="evidence" value="ECO:0007669"/>
    <property type="project" value="TreeGrafter"/>
</dbReference>
<feature type="region of interest" description="Disordered" evidence="3">
    <location>
        <begin position="586"/>
        <end position="630"/>
    </location>
</feature>
<dbReference type="Gene3D" id="1.20.5.990">
    <property type="entry name" value="Nemo cc2-lz domain - 1d5 darpin complex"/>
    <property type="match status" value="1"/>
</dbReference>
<name>A0A8S1B5M3_ARCPL</name>
<keyword evidence="6" id="KW-1185">Reference proteome</keyword>
<feature type="coiled-coil region" evidence="2">
    <location>
        <begin position="201"/>
        <end position="256"/>
    </location>
</feature>
<dbReference type="GO" id="GO:0005634">
    <property type="term" value="C:nucleus"/>
    <property type="evidence" value="ECO:0007669"/>
    <property type="project" value="TreeGrafter"/>
</dbReference>
<evidence type="ECO:0000259" key="4">
    <source>
        <dbReference type="Pfam" id="PF16516"/>
    </source>
</evidence>
<reference evidence="5 6" key="1">
    <citation type="submission" date="2020-04" db="EMBL/GenBank/DDBJ databases">
        <authorList>
            <person name="Wallbank WR R."/>
            <person name="Pardo Diaz C."/>
            <person name="Kozak K."/>
            <person name="Martin S."/>
            <person name="Jiggins C."/>
            <person name="Moest M."/>
            <person name="Warren A I."/>
            <person name="Byers J.R.P. K."/>
            <person name="Montejo-Kovacevich G."/>
            <person name="Yen C E."/>
        </authorList>
    </citation>
    <scope>NUCLEOTIDE SEQUENCE [LARGE SCALE GENOMIC DNA]</scope>
</reference>
<feature type="compositionally biased region" description="Pro residues" evidence="3">
    <location>
        <begin position="596"/>
        <end position="616"/>
    </location>
</feature>
<dbReference type="GO" id="GO:0043122">
    <property type="term" value="P:regulation of canonical NF-kappaB signal transduction"/>
    <property type="evidence" value="ECO:0007669"/>
    <property type="project" value="TreeGrafter"/>
</dbReference>
<dbReference type="PANTHER" id="PTHR31553">
    <property type="entry name" value="NF-KAPPA-B ESSENTIAL MODULATOR"/>
    <property type="match status" value="1"/>
</dbReference>
<evidence type="ECO:0000313" key="5">
    <source>
        <dbReference type="EMBL" id="CAB3257908.1"/>
    </source>
</evidence>
<evidence type="ECO:0000256" key="2">
    <source>
        <dbReference type="SAM" id="Coils"/>
    </source>
</evidence>
<feature type="coiled-coil region" evidence="2">
    <location>
        <begin position="500"/>
        <end position="579"/>
    </location>
</feature>
<feature type="coiled-coil region" evidence="2">
    <location>
        <begin position="139"/>
        <end position="166"/>
    </location>
</feature>
<gene>
    <name evidence="5" type="ORF">APLA_LOCUS16255</name>
</gene>
<dbReference type="OrthoDB" id="6343844at2759"/>
<feature type="domain" description="NF-kappa-B essential modulator NEMO CC2-LZ" evidence="4">
    <location>
        <begin position="480"/>
        <end position="570"/>
    </location>
</feature>
<dbReference type="PANTHER" id="PTHR31553:SF1">
    <property type="entry name" value="NF-KAPPA-B ESSENTIAL MODULATOR"/>
    <property type="match status" value="1"/>
</dbReference>
<organism evidence="5 6">
    <name type="scientific">Arctia plantaginis</name>
    <name type="common">Wood tiger moth</name>
    <name type="synonym">Phalaena plantaginis</name>
    <dbReference type="NCBI Taxonomy" id="874455"/>
    <lineage>
        <taxon>Eukaryota</taxon>
        <taxon>Metazoa</taxon>
        <taxon>Ecdysozoa</taxon>
        <taxon>Arthropoda</taxon>
        <taxon>Hexapoda</taxon>
        <taxon>Insecta</taxon>
        <taxon>Pterygota</taxon>
        <taxon>Neoptera</taxon>
        <taxon>Endopterygota</taxon>
        <taxon>Lepidoptera</taxon>
        <taxon>Glossata</taxon>
        <taxon>Ditrysia</taxon>
        <taxon>Noctuoidea</taxon>
        <taxon>Erebidae</taxon>
        <taxon>Arctiinae</taxon>
        <taxon>Arctia</taxon>
    </lineage>
</organism>
<protein>
    <recommendedName>
        <fullName evidence="4">NF-kappa-B essential modulator NEMO CC2-LZ domain-containing protein</fullName>
    </recommendedName>
</protein>
<sequence length="630" mass="71637">MTTTQNGDDDSFIILGTSPGSSLDMKYSGTENGDVTVDKEQMEEAMKDLPHEANMAFKAHFKLGQCGPSPTSMMIASTIINDDKSTEELQKRFGEILDENVILKETLKQNNESMKEQFLLIASCQEDMMKTHMLHKEKFDETKQLVEKLRHENKKLKQDITHLSESMLHSHTNSENGEKEPAKSGPSSAVEFVSSPDDDTIHKLTAQLELVEKQRRQVIVENEKLTWQRESLEHIVDAISKERDELKEKLEDAALKDGDRLMEIRDLKDTIQDLEIKIATLSAPNENKAILEDRDLRINQLESKQATLLADLKASQLRIFELESVKIEMTKFKSGESEIVKIYTEQLQDLRNRLKEVSTIVFQPVRISLSMEPESLSGPSSLNSNVKLYDRTLKHLADVLNSVTQGTTDTLTQTLRSVASLHEFRLDRSSIEQFKSTLAELKQQMEKQYSTTLNNVGQVRSTLTIFEGIFRDYNELLNKSVAKPKVERPSANVEALTAALVARGQELQSLKAELDKLRDQKENIDLMKAQLDLYKSDFEAERESRQKMASEKENLLTDLRTAKRRNQELNKHLNEVRKMNPNVYQMSASRATAAPSPSPSPPPPPLPLHAPRPPRAPLARRHRQHEIDLP</sequence>
<comment type="caution">
    <text evidence="5">The sequence shown here is derived from an EMBL/GenBank/DDBJ whole genome shotgun (WGS) entry which is preliminary data.</text>
</comment>
<dbReference type="EMBL" id="CADEBC010000594">
    <property type="protein sequence ID" value="CAB3257908.1"/>
    <property type="molecule type" value="Genomic_DNA"/>
</dbReference>
<proteinExistence type="predicted"/>
<accession>A0A8S1B5M3</accession>
<dbReference type="InterPro" id="IPR032419">
    <property type="entry name" value="CC2-LZ_dom"/>
</dbReference>
<dbReference type="Gene3D" id="1.20.5.390">
    <property type="entry name" value="L1 transposable element, trimerization domain"/>
    <property type="match status" value="1"/>
</dbReference>
<dbReference type="InterPro" id="IPR051301">
    <property type="entry name" value="Optineurin/NFkB_EssMod"/>
</dbReference>
<keyword evidence="1 2" id="KW-0175">Coiled coil</keyword>
<evidence type="ECO:0000256" key="1">
    <source>
        <dbReference type="ARBA" id="ARBA00023054"/>
    </source>
</evidence>
<dbReference type="Pfam" id="PF16516">
    <property type="entry name" value="CC2-LZ"/>
    <property type="match status" value="1"/>
</dbReference>
<evidence type="ECO:0000313" key="6">
    <source>
        <dbReference type="Proteomes" id="UP000494106"/>
    </source>
</evidence>